<protein>
    <recommendedName>
        <fullName evidence="1">MULE transposase domain-containing protein</fullName>
    </recommendedName>
</protein>
<evidence type="ECO:0000313" key="3">
    <source>
        <dbReference type="Proteomes" id="UP000591131"/>
    </source>
</evidence>
<dbReference type="AlphaFoldDB" id="A0A7J6LC42"/>
<gene>
    <name evidence="2" type="ORF">FOL47_008815</name>
</gene>
<sequence>PTWSDQGATAWLRIIIARTGEKEKPQLSWWPRWLFRALHGIDHQSALGVYSLPSFNSGKIDVSRTEAYRKRQKARRQILTLLLTQKQERTYRLALLELRRVVEQVSGSCDVGAVMTDFENALRNAITSVFLVQPQNLRECLFHASKAWFNKLRAEGLAAAYRERVSEGEVHSPLNRWLHAIFGLPCLHSPEVTRVWNDLKLGQPLDQRAPAHVTRVLSNISIGISCNQHLLGHLSSGLRRHRTNHAAKCLHSISKRLIGRRRPNIRFFLHKLKVHHEAVRVRLRSTSIPSSRRSPKELQWCLITDRYLAGDMTQLLESSGRINNFPNLSADGDMGDDAQ</sequence>
<dbReference type="Proteomes" id="UP000591131">
    <property type="component" value="Unassembled WGS sequence"/>
</dbReference>
<evidence type="ECO:0000313" key="2">
    <source>
        <dbReference type="EMBL" id="KAF4656691.1"/>
    </source>
</evidence>
<evidence type="ECO:0000259" key="1">
    <source>
        <dbReference type="Pfam" id="PF10551"/>
    </source>
</evidence>
<feature type="domain" description="MULE transposase" evidence="1">
    <location>
        <begin position="78"/>
        <end position="146"/>
    </location>
</feature>
<keyword evidence="3" id="KW-1185">Reference proteome</keyword>
<dbReference type="OrthoDB" id="2417292at2759"/>
<comment type="caution">
    <text evidence="2">The sequence shown here is derived from an EMBL/GenBank/DDBJ whole genome shotgun (WGS) entry which is preliminary data.</text>
</comment>
<organism evidence="2 3">
    <name type="scientific">Perkinsus chesapeaki</name>
    <name type="common">Clam parasite</name>
    <name type="synonym">Perkinsus andrewsi</name>
    <dbReference type="NCBI Taxonomy" id="330153"/>
    <lineage>
        <taxon>Eukaryota</taxon>
        <taxon>Sar</taxon>
        <taxon>Alveolata</taxon>
        <taxon>Perkinsozoa</taxon>
        <taxon>Perkinsea</taxon>
        <taxon>Perkinsida</taxon>
        <taxon>Perkinsidae</taxon>
        <taxon>Perkinsus</taxon>
    </lineage>
</organism>
<feature type="non-terminal residue" evidence="2">
    <location>
        <position position="339"/>
    </location>
</feature>
<dbReference type="Pfam" id="PF10551">
    <property type="entry name" value="MULE"/>
    <property type="match status" value="1"/>
</dbReference>
<dbReference type="EMBL" id="JAAPAO010000583">
    <property type="protein sequence ID" value="KAF4656691.1"/>
    <property type="molecule type" value="Genomic_DNA"/>
</dbReference>
<accession>A0A7J6LC42</accession>
<proteinExistence type="predicted"/>
<reference evidence="2 3" key="1">
    <citation type="submission" date="2020-04" db="EMBL/GenBank/DDBJ databases">
        <title>Perkinsus chesapeaki whole genome sequence.</title>
        <authorList>
            <person name="Bogema D.R."/>
        </authorList>
    </citation>
    <scope>NUCLEOTIDE SEQUENCE [LARGE SCALE GENOMIC DNA]</scope>
    <source>
        <strain evidence="2">ATCC PRA-425</strain>
    </source>
</reference>
<dbReference type="InterPro" id="IPR018289">
    <property type="entry name" value="MULE_transposase_dom"/>
</dbReference>
<name>A0A7J6LC42_PERCH</name>